<dbReference type="EMBL" id="ACJW02000002">
    <property type="protein sequence ID" value="EEP69145.1"/>
    <property type="molecule type" value="Genomic_DNA"/>
</dbReference>
<gene>
    <name evidence="1" type="ORF">GCWU000324_01057</name>
</gene>
<dbReference type="Proteomes" id="UP000003009">
    <property type="component" value="Unassembled WGS sequence"/>
</dbReference>
<comment type="caution">
    <text evidence="1">The sequence shown here is derived from an EMBL/GenBank/DDBJ whole genome shotgun (WGS) entry which is preliminary data.</text>
</comment>
<name>C4GFY9_9NEIS</name>
<evidence type="ECO:0000313" key="1">
    <source>
        <dbReference type="EMBL" id="EEP69145.1"/>
    </source>
</evidence>
<reference evidence="1" key="1">
    <citation type="submission" date="2009-04" db="EMBL/GenBank/DDBJ databases">
        <authorList>
            <person name="Weinstock G."/>
            <person name="Sodergren E."/>
            <person name="Clifton S."/>
            <person name="Fulton L."/>
            <person name="Fulton B."/>
            <person name="Courtney L."/>
            <person name="Fronick C."/>
            <person name="Harrison M."/>
            <person name="Strong C."/>
            <person name="Farmer C."/>
            <person name="Delahaunty K."/>
            <person name="Markovic C."/>
            <person name="Hall O."/>
            <person name="Minx P."/>
            <person name="Tomlinson C."/>
            <person name="Mitreva M."/>
            <person name="Nelson J."/>
            <person name="Hou S."/>
            <person name="Wollam A."/>
            <person name="Pepin K.H."/>
            <person name="Johnson M."/>
            <person name="Bhonagiri V."/>
            <person name="Nash W.E."/>
            <person name="Warren W."/>
            <person name="Chinwalla A."/>
            <person name="Mardis E.R."/>
            <person name="Wilson R.K."/>
        </authorList>
    </citation>
    <scope>NUCLEOTIDE SEQUENCE [LARGE SCALE GENOMIC DNA]</scope>
    <source>
        <strain evidence="1">ATCC 51147</strain>
    </source>
</reference>
<dbReference type="HOGENOM" id="CLU_2666231_0_0_4"/>
<evidence type="ECO:0000313" key="2">
    <source>
        <dbReference type="Proteomes" id="UP000003009"/>
    </source>
</evidence>
<organism evidence="1 2">
    <name type="scientific">Kingella oralis ATCC 51147</name>
    <dbReference type="NCBI Taxonomy" id="629741"/>
    <lineage>
        <taxon>Bacteria</taxon>
        <taxon>Pseudomonadati</taxon>
        <taxon>Pseudomonadota</taxon>
        <taxon>Betaproteobacteria</taxon>
        <taxon>Neisseriales</taxon>
        <taxon>Neisseriaceae</taxon>
        <taxon>Kingella</taxon>
    </lineage>
</organism>
<dbReference type="STRING" id="629741.GCWU000324_01057"/>
<keyword evidence="2" id="KW-1185">Reference proteome</keyword>
<proteinExistence type="predicted"/>
<dbReference type="AlphaFoldDB" id="C4GFY9"/>
<protein>
    <submittedName>
        <fullName evidence="1">Uncharacterized protein</fullName>
    </submittedName>
</protein>
<sequence length="75" mass="8716">MVFTFYYKITHNYAIVFRLPTAEINSMVRAFGISDEDDIRSTFMPLRRKKTAVSGCFLSVVRMEGNSKRPLILHK</sequence>
<accession>C4GFY9</accession>